<dbReference type="NCBIfam" id="TIGR02727">
    <property type="entry name" value="MTHFS_bact"/>
    <property type="match status" value="1"/>
</dbReference>
<dbReference type="PIRSF" id="PIRSF006806">
    <property type="entry name" value="FTHF_cligase"/>
    <property type="match status" value="1"/>
</dbReference>
<dbReference type="Proteomes" id="UP000664034">
    <property type="component" value="Unassembled WGS sequence"/>
</dbReference>
<keyword evidence="7" id="KW-1185">Reference proteome</keyword>
<accession>A0A939K454</accession>
<keyword evidence="2 4" id="KW-0547">Nucleotide-binding</keyword>
<feature type="binding site" evidence="4">
    <location>
        <begin position="141"/>
        <end position="149"/>
    </location>
    <ligand>
        <name>ATP</name>
        <dbReference type="ChEBI" id="CHEBI:30616"/>
    </ligand>
</feature>
<feature type="binding site" evidence="4">
    <location>
        <position position="61"/>
    </location>
    <ligand>
        <name>substrate</name>
    </ligand>
</feature>
<organism evidence="6 7">
    <name type="scientific">Fibrella rubiginis</name>
    <dbReference type="NCBI Taxonomy" id="2817060"/>
    <lineage>
        <taxon>Bacteria</taxon>
        <taxon>Pseudomonadati</taxon>
        <taxon>Bacteroidota</taxon>
        <taxon>Cytophagia</taxon>
        <taxon>Cytophagales</taxon>
        <taxon>Spirosomataceae</taxon>
        <taxon>Fibrella</taxon>
    </lineage>
</organism>
<keyword evidence="5" id="KW-0479">Metal-binding</keyword>
<dbReference type="InterPro" id="IPR024185">
    <property type="entry name" value="FTHF_cligase-like_sf"/>
</dbReference>
<comment type="catalytic activity">
    <reaction evidence="5">
        <text>(6S)-5-formyl-5,6,7,8-tetrahydrofolate + ATP = (6R)-5,10-methenyltetrahydrofolate + ADP + phosphate</text>
        <dbReference type="Rhea" id="RHEA:10488"/>
        <dbReference type="ChEBI" id="CHEBI:30616"/>
        <dbReference type="ChEBI" id="CHEBI:43474"/>
        <dbReference type="ChEBI" id="CHEBI:57455"/>
        <dbReference type="ChEBI" id="CHEBI:57457"/>
        <dbReference type="ChEBI" id="CHEBI:456216"/>
        <dbReference type="EC" id="6.3.3.2"/>
    </reaction>
</comment>
<dbReference type="Gene3D" id="3.40.50.10420">
    <property type="entry name" value="NagB/RpiA/CoA transferase-like"/>
    <property type="match status" value="1"/>
</dbReference>
<dbReference type="RefSeq" id="WP_207365616.1">
    <property type="nucleotide sequence ID" value="NZ_JAFMYV010000008.1"/>
</dbReference>
<evidence type="ECO:0000256" key="2">
    <source>
        <dbReference type="ARBA" id="ARBA00022741"/>
    </source>
</evidence>
<name>A0A939K454_9BACT</name>
<dbReference type="GO" id="GO:0009396">
    <property type="term" value="P:folic acid-containing compound biosynthetic process"/>
    <property type="evidence" value="ECO:0007669"/>
    <property type="project" value="TreeGrafter"/>
</dbReference>
<feature type="binding site" evidence="4">
    <location>
        <position position="54"/>
    </location>
    <ligand>
        <name>substrate</name>
    </ligand>
</feature>
<dbReference type="EC" id="6.3.3.2" evidence="5"/>
<keyword evidence="5" id="KW-0460">Magnesium</keyword>
<comment type="similarity">
    <text evidence="1 5">Belongs to the 5-formyltetrahydrofolate cyclo-ligase family.</text>
</comment>
<dbReference type="AlphaFoldDB" id="A0A939K454"/>
<dbReference type="InterPro" id="IPR037171">
    <property type="entry name" value="NagB/RpiA_transferase-like"/>
</dbReference>
<dbReference type="PANTHER" id="PTHR23407:SF1">
    <property type="entry name" value="5-FORMYLTETRAHYDROFOLATE CYCLO-LIGASE"/>
    <property type="match status" value="1"/>
</dbReference>
<dbReference type="Pfam" id="PF01812">
    <property type="entry name" value="5-FTHF_cyc-lig"/>
    <property type="match status" value="1"/>
</dbReference>
<evidence type="ECO:0000256" key="4">
    <source>
        <dbReference type="PIRSR" id="PIRSR006806-1"/>
    </source>
</evidence>
<dbReference type="GO" id="GO:0035999">
    <property type="term" value="P:tetrahydrofolate interconversion"/>
    <property type="evidence" value="ECO:0007669"/>
    <property type="project" value="TreeGrafter"/>
</dbReference>
<keyword evidence="3 4" id="KW-0067">ATP-binding</keyword>
<reference evidence="6" key="1">
    <citation type="submission" date="2021-03" db="EMBL/GenBank/DDBJ databases">
        <title>Fibrella sp. HMF5335 genome sequencing and assembly.</title>
        <authorList>
            <person name="Kang H."/>
            <person name="Kim H."/>
            <person name="Bae S."/>
            <person name="Joh K."/>
        </authorList>
    </citation>
    <scope>NUCLEOTIDE SEQUENCE</scope>
    <source>
        <strain evidence="6">HMF5335</strain>
    </source>
</reference>
<evidence type="ECO:0000256" key="5">
    <source>
        <dbReference type="RuleBase" id="RU361279"/>
    </source>
</evidence>
<dbReference type="EMBL" id="JAFMYV010000008">
    <property type="protein sequence ID" value="MBO0938079.1"/>
    <property type="molecule type" value="Genomic_DNA"/>
</dbReference>
<dbReference type="GO" id="GO:0046872">
    <property type="term" value="F:metal ion binding"/>
    <property type="evidence" value="ECO:0007669"/>
    <property type="project" value="UniProtKB-KW"/>
</dbReference>
<proteinExistence type="inferred from homology"/>
<evidence type="ECO:0000313" key="7">
    <source>
        <dbReference type="Proteomes" id="UP000664034"/>
    </source>
</evidence>
<evidence type="ECO:0000256" key="3">
    <source>
        <dbReference type="ARBA" id="ARBA00022840"/>
    </source>
</evidence>
<dbReference type="PANTHER" id="PTHR23407">
    <property type="entry name" value="ATPASE INHIBITOR/5-FORMYLTETRAHYDROFOLATE CYCLO-LIGASE"/>
    <property type="match status" value="1"/>
</dbReference>
<sequence>MTKAQLRAEYKQKRALLTFEAVSAMSQQLADRFFADEEIQHVLVRPAAVLHTFLPIVRQHEVDTWPIIRRIWAEFTHVRVVASITDTATRTLPAFDLFPDTVLVDNRWGIPEPPSIDQPVPPGKFDLVLVPLLAFDQQGHRVGYGGGYYDRLLAQCRPDCLKIGLSLFDPVPQIEAIELTDIALRACICPEHTYWM</sequence>
<dbReference type="InterPro" id="IPR002698">
    <property type="entry name" value="FTHF_cligase"/>
</dbReference>
<feature type="binding site" evidence="4">
    <location>
        <begin position="3"/>
        <end position="7"/>
    </location>
    <ligand>
        <name>ATP</name>
        <dbReference type="ChEBI" id="CHEBI:30616"/>
    </ligand>
</feature>
<dbReference type="GO" id="GO:0030272">
    <property type="term" value="F:5-formyltetrahydrofolate cyclo-ligase activity"/>
    <property type="evidence" value="ECO:0007669"/>
    <property type="project" value="UniProtKB-EC"/>
</dbReference>
<evidence type="ECO:0000256" key="1">
    <source>
        <dbReference type="ARBA" id="ARBA00010638"/>
    </source>
</evidence>
<gene>
    <name evidence="6" type="ORF">J2I47_16115</name>
</gene>
<comment type="cofactor">
    <cofactor evidence="5">
        <name>Mg(2+)</name>
        <dbReference type="ChEBI" id="CHEBI:18420"/>
    </cofactor>
</comment>
<evidence type="ECO:0000313" key="6">
    <source>
        <dbReference type="EMBL" id="MBO0938079.1"/>
    </source>
</evidence>
<dbReference type="SUPFAM" id="SSF100950">
    <property type="entry name" value="NagB/RpiA/CoA transferase-like"/>
    <property type="match status" value="1"/>
</dbReference>
<protein>
    <recommendedName>
        <fullName evidence="5">5-formyltetrahydrofolate cyclo-ligase</fullName>
        <ecNumber evidence="5">6.3.3.2</ecNumber>
    </recommendedName>
</protein>
<comment type="caution">
    <text evidence="6">The sequence shown here is derived from an EMBL/GenBank/DDBJ whole genome shotgun (WGS) entry which is preliminary data.</text>
</comment>
<keyword evidence="6" id="KW-0436">Ligase</keyword>
<dbReference type="GO" id="GO:0005524">
    <property type="term" value="F:ATP binding"/>
    <property type="evidence" value="ECO:0007669"/>
    <property type="project" value="UniProtKB-KW"/>
</dbReference>